<dbReference type="InterPro" id="IPR036688">
    <property type="entry name" value="MoeA_C_domain_IV_sf"/>
</dbReference>
<dbReference type="AlphaFoldDB" id="A0A8J3BIG4"/>
<dbReference type="InterPro" id="IPR036425">
    <property type="entry name" value="MoaB/Mog-like_dom_sf"/>
</dbReference>
<reference evidence="9" key="2">
    <citation type="submission" date="2020-09" db="EMBL/GenBank/DDBJ databases">
        <authorList>
            <person name="Sun Q."/>
            <person name="Ohkuma M."/>
        </authorList>
    </citation>
    <scope>NUCLEOTIDE SEQUENCE</scope>
    <source>
        <strain evidence="9">JCM 3091</strain>
    </source>
</reference>
<dbReference type="SUPFAM" id="SSF53218">
    <property type="entry name" value="Molybdenum cofactor biosynthesis proteins"/>
    <property type="match status" value="1"/>
</dbReference>
<dbReference type="Gene3D" id="3.90.105.10">
    <property type="entry name" value="Molybdopterin biosynthesis moea protein, domain 2"/>
    <property type="match status" value="1"/>
</dbReference>
<dbReference type="Gene3D" id="2.40.340.10">
    <property type="entry name" value="MoeA, C-terminal, domain IV"/>
    <property type="match status" value="1"/>
</dbReference>
<organism evidence="9 10">
    <name type="scientific">Pilimelia terevasa</name>
    <dbReference type="NCBI Taxonomy" id="53372"/>
    <lineage>
        <taxon>Bacteria</taxon>
        <taxon>Bacillati</taxon>
        <taxon>Actinomycetota</taxon>
        <taxon>Actinomycetes</taxon>
        <taxon>Micromonosporales</taxon>
        <taxon>Micromonosporaceae</taxon>
        <taxon>Pilimelia</taxon>
    </lineage>
</organism>
<comment type="function">
    <text evidence="1 7">Catalyzes the insertion of molybdate into adenylated molybdopterin with the concomitant release of AMP.</text>
</comment>
<keyword evidence="7" id="KW-0460">Magnesium</keyword>
<comment type="pathway">
    <text evidence="2 7">Cofactor biosynthesis; molybdopterin biosynthesis.</text>
</comment>
<evidence type="ECO:0000256" key="3">
    <source>
        <dbReference type="ARBA" id="ARBA00010763"/>
    </source>
</evidence>
<accession>A0A8J3BIG4</accession>
<evidence type="ECO:0000256" key="2">
    <source>
        <dbReference type="ARBA" id="ARBA00005046"/>
    </source>
</evidence>
<dbReference type="EC" id="2.10.1.1" evidence="7"/>
<dbReference type="InterPro" id="IPR038987">
    <property type="entry name" value="MoeA-like"/>
</dbReference>
<evidence type="ECO:0000256" key="1">
    <source>
        <dbReference type="ARBA" id="ARBA00002901"/>
    </source>
</evidence>
<dbReference type="RefSeq" id="WP_189113490.1">
    <property type="nucleotide sequence ID" value="NZ_BMQC01000004.1"/>
</dbReference>
<comment type="catalytic activity">
    <reaction evidence="6">
        <text>adenylyl-molybdopterin + molybdate = Mo-molybdopterin + AMP + H(+)</text>
        <dbReference type="Rhea" id="RHEA:35047"/>
        <dbReference type="ChEBI" id="CHEBI:15378"/>
        <dbReference type="ChEBI" id="CHEBI:36264"/>
        <dbReference type="ChEBI" id="CHEBI:62727"/>
        <dbReference type="ChEBI" id="CHEBI:71302"/>
        <dbReference type="ChEBI" id="CHEBI:456215"/>
        <dbReference type="EC" id="2.10.1.1"/>
    </reaction>
</comment>
<keyword evidence="7" id="KW-0479">Metal-binding</keyword>
<evidence type="ECO:0000256" key="4">
    <source>
        <dbReference type="ARBA" id="ARBA00022505"/>
    </source>
</evidence>
<dbReference type="PANTHER" id="PTHR10192:SF5">
    <property type="entry name" value="GEPHYRIN"/>
    <property type="match status" value="1"/>
</dbReference>
<evidence type="ECO:0000259" key="8">
    <source>
        <dbReference type="SMART" id="SM00852"/>
    </source>
</evidence>
<name>A0A8J3BIG4_9ACTN</name>
<comment type="cofactor">
    <cofactor evidence="7">
        <name>Mg(2+)</name>
        <dbReference type="ChEBI" id="CHEBI:18420"/>
    </cofactor>
</comment>
<dbReference type="InterPro" id="IPR005110">
    <property type="entry name" value="MoeA_linker/N"/>
</dbReference>
<dbReference type="InterPro" id="IPR001453">
    <property type="entry name" value="MoaB/Mog_dom"/>
</dbReference>
<dbReference type="GO" id="GO:0061599">
    <property type="term" value="F:molybdopterin molybdotransferase activity"/>
    <property type="evidence" value="ECO:0007669"/>
    <property type="project" value="UniProtKB-UniRule"/>
</dbReference>
<dbReference type="SUPFAM" id="SSF63882">
    <property type="entry name" value="MoeA N-terminal region -like"/>
    <property type="match status" value="1"/>
</dbReference>
<dbReference type="GO" id="GO:0046872">
    <property type="term" value="F:metal ion binding"/>
    <property type="evidence" value="ECO:0007669"/>
    <property type="project" value="UniProtKB-UniRule"/>
</dbReference>
<dbReference type="Gene3D" id="3.40.980.10">
    <property type="entry name" value="MoaB/Mog-like domain"/>
    <property type="match status" value="1"/>
</dbReference>
<dbReference type="InterPro" id="IPR036135">
    <property type="entry name" value="MoeA_linker/N_sf"/>
</dbReference>
<evidence type="ECO:0000256" key="7">
    <source>
        <dbReference type="RuleBase" id="RU365090"/>
    </source>
</evidence>
<dbReference type="SMART" id="SM00852">
    <property type="entry name" value="MoCF_biosynth"/>
    <property type="match status" value="1"/>
</dbReference>
<sequence length="405" mass="39416">MSGVSVDWHRARELAHAAGAAAARPARRLPLAGCDGATLAEALCAGTDLPAFRTCAVDGWAVRGAGPWRVVGRAAAGSAPPPLEADGTAVAVATGAPVPRGAAAVLRAEDTGRAGDGRITGRPPVRAQWRERAEEASAGDVLVPGGVDVTPAVLGLAAAGGHDTLPVRVAPAARGLVFGDELVGRGPAGGHLLRDALGPALPGWLARLGARHAAPPPQPLPDTPGAHRAALRAALAEADVVCTTGGTADGPADHVRAALATLGAAPVVDRVAVRPGHPMLLAAVPGVAAGGPRFVVALPGNPLAAVAGLLTLAGPLVSGLRGRPPAPCGNLAVDSAVAGAAGRTRLVPATVDPATGAARPAAHTGPAMLRGLAAATGLLVVPPGGVAAGGRADFLPLPLWPGAGA</sequence>
<dbReference type="Pfam" id="PF03454">
    <property type="entry name" value="MoeA_C"/>
    <property type="match status" value="1"/>
</dbReference>
<gene>
    <name evidence="9" type="ORF">GCM10010124_15030</name>
</gene>
<keyword evidence="10" id="KW-1185">Reference proteome</keyword>
<dbReference type="InterPro" id="IPR005111">
    <property type="entry name" value="MoeA_C_domain_IV"/>
</dbReference>
<evidence type="ECO:0000313" key="9">
    <source>
        <dbReference type="EMBL" id="GGK23564.1"/>
    </source>
</evidence>
<dbReference type="EMBL" id="BMQC01000004">
    <property type="protein sequence ID" value="GGK23564.1"/>
    <property type="molecule type" value="Genomic_DNA"/>
</dbReference>
<dbReference type="Proteomes" id="UP000662200">
    <property type="component" value="Unassembled WGS sequence"/>
</dbReference>
<dbReference type="GO" id="GO:0006777">
    <property type="term" value="P:Mo-molybdopterin cofactor biosynthetic process"/>
    <property type="evidence" value="ECO:0007669"/>
    <property type="project" value="UniProtKB-UniRule"/>
</dbReference>
<reference evidence="9" key="1">
    <citation type="journal article" date="2014" name="Int. J. Syst. Evol. Microbiol.">
        <title>Complete genome sequence of Corynebacterium casei LMG S-19264T (=DSM 44701T), isolated from a smear-ripened cheese.</title>
        <authorList>
            <consortium name="US DOE Joint Genome Institute (JGI-PGF)"/>
            <person name="Walter F."/>
            <person name="Albersmeier A."/>
            <person name="Kalinowski J."/>
            <person name="Ruckert C."/>
        </authorList>
    </citation>
    <scope>NUCLEOTIDE SEQUENCE</scope>
    <source>
        <strain evidence="9">JCM 3091</strain>
    </source>
</reference>
<evidence type="ECO:0000256" key="6">
    <source>
        <dbReference type="ARBA" id="ARBA00047317"/>
    </source>
</evidence>
<dbReference type="GO" id="GO:0005829">
    <property type="term" value="C:cytosol"/>
    <property type="evidence" value="ECO:0007669"/>
    <property type="project" value="TreeGrafter"/>
</dbReference>
<dbReference type="Gene3D" id="2.170.190.11">
    <property type="entry name" value="Molybdopterin biosynthesis moea protein, domain 3"/>
    <property type="match status" value="1"/>
</dbReference>
<keyword evidence="4 7" id="KW-0500">Molybdenum</keyword>
<proteinExistence type="inferred from homology"/>
<keyword evidence="5 7" id="KW-0501">Molybdenum cofactor biosynthesis</keyword>
<protein>
    <recommendedName>
        <fullName evidence="7">Molybdopterin molybdenumtransferase</fullName>
        <ecNumber evidence="7">2.10.1.1</ecNumber>
    </recommendedName>
</protein>
<keyword evidence="7" id="KW-0808">Transferase</keyword>
<dbReference type="Pfam" id="PF03453">
    <property type="entry name" value="MoeA_N"/>
    <property type="match status" value="1"/>
</dbReference>
<comment type="similarity">
    <text evidence="3 7">Belongs to the MoeA family.</text>
</comment>
<feature type="domain" description="MoaB/Mog" evidence="8">
    <location>
        <begin position="174"/>
        <end position="319"/>
    </location>
</feature>
<dbReference type="Pfam" id="PF00994">
    <property type="entry name" value="MoCF_biosynth"/>
    <property type="match status" value="1"/>
</dbReference>
<dbReference type="SUPFAM" id="SSF63867">
    <property type="entry name" value="MoeA C-terminal domain-like"/>
    <property type="match status" value="1"/>
</dbReference>
<dbReference type="PANTHER" id="PTHR10192">
    <property type="entry name" value="MOLYBDOPTERIN BIOSYNTHESIS PROTEIN"/>
    <property type="match status" value="1"/>
</dbReference>
<evidence type="ECO:0000256" key="5">
    <source>
        <dbReference type="ARBA" id="ARBA00023150"/>
    </source>
</evidence>
<evidence type="ECO:0000313" key="10">
    <source>
        <dbReference type="Proteomes" id="UP000662200"/>
    </source>
</evidence>
<dbReference type="UniPathway" id="UPA00344"/>
<comment type="caution">
    <text evidence="9">The sequence shown here is derived from an EMBL/GenBank/DDBJ whole genome shotgun (WGS) entry which is preliminary data.</text>
</comment>